<dbReference type="STRING" id="1921510.BSL82_14245"/>
<dbReference type="GO" id="GO:0006631">
    <property type="term" value="P:fatty acid metabolic process"/>
    <property type="evidence" value="ECO:0007669"/>
    <property type="project" value="TreeGrafter"/>
</dbReference>
<evidence type="ECO:0000313" key="5">
    <source>
        <dbReference type="EMBL" id="API60308.1"/>
    </source>
</evidence>
<dbReference type="EMBL" id="CP018221">
    <property type="protein sequence ID" value="API60308.1"/>
    <property type="molecule type" value="Genomic_DNA"/>
</dbReference>
<feature type="domain" description="AMP-dependent synthetase/ligase" evidence="3">
    <location>
        <begin position="15"/>
        <end position="404"/>
    </location>
</feature>
<dbReference type="AlphaFoldDB" id="A0A1L3ZXE8"/>
<dbReference type="InterPro" id="IPR000873">
    <property type="entry name" value="AMP-dep_synth/lig_dom"/>
</dbReference>
<organism evidence="5 6">
    <name type="scientific">Tardibacter chloracetimidivorans</name>
    <dbReference type="NCBI Taxonomy" id="1921510"/>
    <lineage>
        <taxon>Bacteria</taxon>
        <taxon>Pseudomonadati</taxon>
        <taxon>Pseudomonadota</taxon>
        <taxon>Alphaproteobacteria</taxon>
        <taxon>Sphingomonadales</taxon>
        <taxon>Sphingomonadaceae</taxon>
        <taxon>Tardibacter</taxon>
    </lineage>
</organism>
<dbReference type="GO" id="GO:0031956">
    <property type="term" value="F:medium-chain fatty acid-CoA ligase activity"/>
    <property type="evidence" value="ECO:0007669"/>
    <property type="project" value="TreeGrafter"/>
</dbReference>
<dbReference type="OrthoDB" id="9803968at2"/>
<evidence type="ECO:0000256" key="2">
    <source>
        <dbReference type="ARBA" id="ARBA00022598"/>
    </source>
</evidence>
<accession>A0A1L3ZXE8</accession>
<dbReference type="SUPFAM" id="SSF56801">
    <property type="entry name" value="Acetyl-CoA synthetase-like"/>
    <property type="match status" value="1"/>
</dbReference>
<dbReference type="Gene3D" id="3.40.50.12780">
    <property type="entry name" value="N-terminal domain of ligase-like"/>
    <property type="match status" value="1"/>
</dbReference>
<keyword evidence="6" id="KW-1185">Reference proteome</keyword>
<dbReference type="KEGG" id="sphj:BSL82_14245"/>
<gene>
    <name evidence="5" type="ORF">BSL82_14245</name>
</gene>
<feature type="domain" description="AMP-binding enzyme C-terminal" evidence="4">
    <location>
        <begin position="454"/>
        <end position="527"/>
    </location>
</feature>
<dbReference type="InterPro" id="IPR045851">
    <property type="entry name" value="AMP-bd_C_sf"/>
</dbReference>
<comment type="similarity">
    <text evidence="1">Belongs to the ATP-dependent AMP-binding enzyme family.</text>
</comment>
<evidence type="ECO:0000256" key="1">
    <source>
        <dbReference type="ARBA" id="ARBA00006432"/>
    </source>
</evidence>
<protein>
    <submittedName>
        <fullName evidence="5">AMP-dependent synthetase</fullName>
    </submittedName>
</protein>
<dbReference type="Pfam" id="PF00501">
    <property type="entry name" value="AMP-binding"/>
    <property type="match status" value="1"/>
</dbReference>
<dbReference type="PANTHER" id="PTHR43201">
    <property type="entry name" value="ACYL-COA SYNTHETASE"/>
    <property type="match status" value="1"/>
</dbReference>
<evidence type="ECO:0000313" key="6">
    <source>
        <dbReference type="Proteomes" id="UP000182063"/>
    </source>
</evidence>
<sequence>MAAEAPIYTLGALLRSSAASHADSPALIFPDRKVSYRQLNESARAWARTFIALGIKPGDNVGILLTTRPEFVELLFGIVMAGAVAVPVNARYQASELGFLVRDADLVLMVTTGRVADSLDFGERLVAALPSLRHADDPRNLSLDEAPKLRSIICLDQPCPSYLLSAGGALDAGRQVDEAQVDARIDAVVPQDVGLILYTSGTTANPKGALIRHRAQVGNSRNLGIRYEVTGADKVWSPLPIFHIAGILPMVMILDKGGAYMTIPHFEAGAALEMLGREKATIAYPSFVTIMQDLITHPTFKDTDLASLRVMNSNFAVQPAWIKEAVTAAMPHTIQVGTYGLTEAAGTVSTSRLSDSYEQRTGRCGVPLDEWEVRIVDVESGRDCGVDERGEIVVRGPNMLKGYYNAPDKTAEVIRNGWFHTGDIGSIDADGQMMFHGRTKDMLKVGGENVAAAEIEAMLQTHPAVKLAQVVGIPHDRYVEVPAAFVELAEGHSATEDELIQHCRGQLASFKLPRHVRMVSEWPMSTSKIQKFRLRSQLIEELGKGEAA</sequence>
<dbReference type="InterPro" id="IPR042099">
    <property type="entry name" value="ANL_N_sf"/>
</dbReference>
<dbReference type="Pfam" id="PF13193">
    <property type="entry name" value="AMP-binding_C"/>
    <property type="match status" value="1"/>
</dbReference>
<dbReference type="Gene3D" id="3.30.300.30">
    <property type="match status" value="1"/>
</dbReference>
<dbReference type="InterPro" id="IPR025110">
    <property type="entry name" value="AMP-bd_C"/>
</dbReference>
<evidence type="ECO:0000259" key="3">
    <source>
        <dbReference type="Pfam" id="PF00501"/>
    </source>
</evidence>
<reference evidence="6" key="1">
    <citation type="submission" date="2016-11" db="EMBL/GenBank/DDBJ databases">
        <title>Complete Genome Sequence of alachlor-degrading Sphingomonas sp. strain JJ-A5.</title>
        <authorList>
            <person name="Lee H."/>
            <person name="Ka J.-O."/>
        </authorList>
    </citation>
    <scope>NUCLEOTIDE SEQUENCE [LARGE SCALE GENOMIC DNA]</scope>
    <source>
        <strain evidence="6">JJ-A5</strain>
    </source>
</reference>
<proteinExistence type="inferred from homology"/>
<evidence type="ECO:0000259" key="4">
    <source>
        <dbReference type="Pfam" id="PF13193"/>
    </source>
</evidence>
<keyword evidence="2" id="KW-0436">Ligase</keyword>
<dbReference type="PANTHER" id="PTHR43201:SF5">
    <property type="entry name" value="MEDIUM-CHAIN ACYL-COA LIGASE ACSF2, MITOCHONDRIAL"/>
    <property type="match status" value="1"/>
</dbReference>
<dbReference type="Proteomes" id="UP000182063">
    <property type="component" value="Chromosome"/>
</dbReference>
<name>A0A1L3ZXE8_9SPHN</name>
<dbReference type="RefSeq" id="WP_072598004.1">
    <property type="nucleotide sequence ID" value="NZ_CP018221.1"/>
</dbReference>